<dbReference type="GO" id="GO:0032259">
    <property type="term" value="P:methylation"/>
    <property type="evidence" value="ECO:0007669"/>
    <property type="project" value="UniProtKB-KW"/>
</dbReference>
<dbReference type="InterPro" id="IPR041698">
    <property type="entry name" value="Methyltransf_25"/>
</dbReference>
<feature type="domain" description="Methyltransferase" evidence="3">
    <location>
        <begin position="48"/>
        <end position="138"/>
    </location>
</feature>
<dbReference type="PANTHER" id="PTHR43861:SF1">
    <property type="entry name" value="TRANS-ACONITATE 2-METHYLTRANSFERASE"/>
    <property type="match status" value="1"/>
</dbReference>
<dbReference type="GO" id="GO:0008168">
    <property type="term" value="F:methyltransferase activity"/>
    <property type="evidence" value="ECO:0007669"/>
    <property type="project" value="UniProtKB-KW"/>
</dbReference>
<evidence type="ECO:0000313" key="5">
    <source>
        <dbReference type="Proteomes" id="UP000179227"/>
    </source>
</evidence>
<dbReference type="Proteomes" id="UP000179227">
    <property type="component" value="Unassembled WGS sequence"/>
</dbReference>
<accession>A0A1F5HVV4</accession>
<comment type="caution">
    <text evidence="4">The sequence shown here is derived from an EMBL/GenBank/DDBJ whole genome shotgun (WGS) entry which is preliminary data.</text>
</comment>
<protein>
    <recommendedName>
        <fullName evidence="3">Methyltransferase domain-containing protein</fullName>
    </recommendedName>
</protein>
<proteinExistence type="predicted"/>
<evidence type="ECO:0000256" key="2">
    <source>
        <dbReference type="ARBA" id="ARBA00022679"/>
    </source>
</evidence>
<dbReference type="EMBL" id="MFBS01000042">
    <property type="protein sequence ID" value="OGE08125.1"/>
    <property type="molecule type" value="Genomic_DNA"/>
</dbReference>
<sequence length="208" mass="23866">MNFQKIKADLQRVYDDLALYWGQDKTLHDWGEDDLLSFARLVGKGAKVLDLGCASGYQSKLLRDQGLNVVGLDLSPRMIVVAKKRVTNVDFVVGDMTNLTFKFATFNGVYARASLLHIPKKLVPKVLKSVHRILKDKGIFYLALKEGKGESEVEDERHGVKVKRFFSFFSEKEIVDLLNDTGFRIESVNFYQRDKRTTKWIEIFAKKI</sequence>
<evidence type="ECO:0000259" key="3">
    <source>
        <dbReference type="Pfam" id="PF13649"/>
    </source>
</evidence>
<dbReference type="Pfam" id="PF13649">
    <property type="entry name" value="Methyltransf_25"/>
    <property type="match status" value="1"/>
</dbReference>
<keyword evidence="1" id="KW-0489">Methyltransferase</keyword>
<dbReference type="Gene3D" id="3.40.50.150">
    <property type="entry name" value="Vaccinia Virus protein VP39"/>
    <property type="match status" value="1"/>
</dbReference>
<dbReference type="AlphaFoldDB" id="A0A1F5HVV4"/>
<dbReference type="SUPFAM" id="SSF53335">
    <property type="entry name" value="S-adenosyl-L-methionine-dependent methyltransferases"/>
    <property type="match status" value="1"/>
</dbReference>
<keyword evidence="2" id="KW-0808">Transferase</keyword>
<dbReference type="STRING" id="1797729.A3A60_04380"/>
<organism evidence="4 5">
    <name type="scientific">Candidatus Curtissbacteria bacterium RIFCSPLOWO2_01_FULL_42_26</name>
    <dbReference type="NCBI Taxonomy" id="1797729"/>
    <lineage>
        <taxon>Bacteria</taxon>
        <taxon>Candidatus Curtissiibacteriota</taxon>
    </lineage>
</organism>
<dbReference type="CDD" id="cd02440">
    <property type="entry name" value="AdoMet_MTases"/>
    <property type="match status" value="1"/>
</dbReference>
<name>A0A1F5HVV4_9BACT</name>
<dbReference type="PANTHER" id="PTHR43861">
    <property type="entry name" value="TRANS-ACONITATE 2-METHYLTRANSFERASE-RELATED"/>
    <property type="match status" value="1"/>
</dbReference>
<evidence type="ECO:0000256" key="1">
    <source>
        <dbReference type="ARBA" id="ARBA00022603"/>
    </source>
</evidence>
<gene>
    <name evidence="4" type="ORF">A3A60_04380</name>
</gene>
<evidence type="ECO:0000313" key="4">
    <source>
        <dbReference type="EMBL" id="OGE08125.1"/>
    </source>
</evidence>
<dbReference type="InterPro" id="IPR029063">
    <property type="entry name" value="SAM-dependent_MTases_sf"/>
</dbReference>
<reference evidence="4 5" key="1">
    <citation type="journal article" date="2016" name="Nat. Commun.">
        <title>Thousands of microbial genomes shed light on interconnected biogeochemical processes in an aquifer system.</title>
        <authorList>
            <person name="Anantharaman K."/>
            <person name="Brown C.T."/>
            <person name="Hug L.A."/>
            <person name="Sharon I."/>
            <person name="Castelle C.J."/>
            <person name="Probst A.J."/>
            <person name="Thomas B.C."/>
            <person name="Singh A."/>
            <person name="Wilkins M.J."/>
            <person name="Karaoz U."/>
            <person name="Brodie E.L."/>
            <person name="Williams K.H."/>
            <person name="Hubbard S.S."/>
            <person name="Banfield J.F."/>
        </authorList>
    </citation>
    <scope>NUCLEOTIDE SEQUENCE [LARGE SCALE GENOMIC DNA]</scope>
</reference>